<sequence>MLQTRFTELVGVEHPIVQGGMQWVGRAELVAAVANAGALGFITALTQPTPEDLTKEIARCRDLTDKPFGVNLTILPAIKPPPYAEYRAAIIESGITVVETAGNKPQEHVDEFKKHGVKVVHKCTSVRHALSAERMGVDAISIDGFECAGHPGEDDTPGLILIPAAANKVKIPMIASGGFADARGLVAALALGADGINMGTRFMATKESPIHQLIKEKIVANDERETELIFRTMRNTSRVAKNEISTRVVAMEKEGARFEDIRELVAGARGKMVYATGNSDEGIWSAGQVQGLIQDIPSCAELISRIVREAQAIIRNRLEGMIVHPSAQAAEYSL</sequence>
<dbReference type="CDD" id="cd04730">
    <property type="entry name" value="NPD_like"/>
    <property type="match status" value="1"/>
</dbReference>
<evidence type="ECO:0000256" key="2">
    <source>
        <dbReference type="ARBA" id="ARBA00022643"/>
    </source>
</evidence>
<accession>A0AAE7NMV8</accession>
<dbReference type="PANTHER" id="PTHR32332">
    <property type="entry name" value="2-NITROPROPANE DIOXYGENASE"/>
    <property type="match status" value="1"/>
</dbReference>
<gene>
    <name evidence="4" type="ORF">WN72_17180</name>
</gene>
<keyword evidence="1" id="KW-0285">Flavoprotein</keyword>
<evidence type="ECO:0000256" key="3">
    <source>
        <dbReference type="ARBA" id="ARBA00023002"/>
    </source>
</evidence>
<organism evidence="4 5">
    <name type="scientific">Bradyrhizobium arachidis</name>
    <dbReference type="NCBI Taxonomy" id="858423"/>
    <lineage>
        <taxon>Bacteria</taxon>
        <taxon>Pseudomonadati</taxon>
        <taxon>Pseudomonadota</taxon>
        <taxon>Alphaproteobacteria</taxon>
        <taxon>Hyphomicrobiales</taxon>
        <taxon>Nitrobacteraceae</taxon>
        <taxon>Bradyrhizobium</taxon>
    </lineage>
</organism>
<dbReference type="Gene3D" id="3.20.20.70">
    <property type="entry name" value="Aldolase class I"/>
    <property type="match status" value="1"/>
</dbReference>
<dbReference type="KEGG" id="barh:WN72_17180"/>
<dbReference type="Proteomes" id="UP000594015">
    <property type="component" value="Chromosome"/>
</dbReference>
<keyword evidence="3" id="KW-0560">Oxidoreductase</keyword>
<evidence type="ECO:0000256" key="1">
    <source>
        <dbReference type="ARBA" id="ARBA00022630"/>
    </source>
</evidence>
<dbReference type="PANTHER" id="PTHR32332:SF20">
    <property type="entry name" value="2-NITROPROPANE DIOXYGENASE-LIKE PROTEIN"/>
    <property type="match status" value="1"/>
</dbReference>
<evidence type="ECO:0000313" key="5">
    <source>
        <dbReference type="Proteomes" id="UP000594015"/>
    </source>
</evidence>
<keyword evidence="2" id="KW-0288">FMN</keyword>
<dbReference type="InterPro" id="IPR013785">
    <property type="entry name" value="Aldolase_TIM"/>
</dbReference>
<evidence type="ECO:0000313" key="4">
    <source>
        <dbReference type="EMBL" id="QOZ67847.1"/>
    </source>
</evidence>
<proteinExistence type="predicted"/>
<keyword evidence="4" id="KW-0503">Monooxygenase</keyword>
<dbReference type="RefSeq" id="WP_092217104.1">
    <property type="nucleotide sequence ID" value="NZ_CP030050.1"/>
</dbReference>
<reference evidence="4 5" key="1">
    <citation type="submission" date="2018-06" db="EMBL/GenBank/DDBJ databases">
        <title>Comparative genomics of Bradyrhizobium nodulating Arachidis hypogaea.</title>
        <authorList>
            <person name="Li Y."/>
        </authorList>
    </citation>
    <scope>NUCLEOTIDE SEQUENCE [LARGE SCALE GENOMIC DNA]</scope>
    <source>
        <strain evidence="4 5">CCBAU 051107</strain>
    </source>
</reference>
<dbReference type="Pfam" id="PF03060">
    <property type="entry name" value="NMO"/>
    <property type="match status" value="1"/>
</dbReference>
<dbReference type="GO" id="GO:0018580">
    <property type="term" value="F:nitronate monooxygenase activity"/>
    <property type="evidence" value="ECO:0007669"/>
    <property type="project" value="InterPro"/>
</dbReference>
<dbReference type="InterPro" id="IPR004136">
    <property type="entry name" value="NMO"/>
</dbReference>
<protein>
    <submittedName>
        <fullName evidence="4">Nitronate monooxygenase</fullName>
    </submittedName>
</protein>
<name>A0AAE7NMV8_9BRAD</name>
<dbReference type="SUPFAM" id="SSF51412">
    <property type="entry name" value="Inosine monophosphate dehydrogenase (IMPDH)"/>
    <property type="match status" value="1"/>
</dbReference>
<dbReference type="AlphaFoldDB" id="A0AAE7NMV8"/>
<dbReference type="EMBL" id="CP030050">
    <property type="protein sequence ID" value="QOZ67847.1"/>
    <property type="molecule type" value="Genomic_DNA"/>
</dbReference>